<organism evidence="1 2">
    <name type="scientific">Pedobacter ginsenosidimutans</name>
    <dbReference type="NCBI Taxonomy" id="687842"/>
    <lineage>
        <taxon>Bacteria</taxon>
        <taxon>Pseudomonadati</taxon>
        <taxon>Bacteroidota</taxon>
        <taxon>Sphingobacteriia</taxon>
        <taxon>Sphingobacteriales</taxon>
        <taxon>Sphingobacteriaceae</taxon>
        <taxon>Pedobacter</taxon>
    </lineage>
</organism>
<name>A0A0T5VHJ5_9SPHI</name>
<dbReference type="RefSeq" id="WP_057935001.1">
    <property type="nucleotide sequence ID" value="NZ_LMZQ01000050.1"/>
</dbReference>
<sequence>MEENDIDEVIERLKAKGYTLTFNPEDSNAASWGVSDPWPSGIGFDIDEIVPCRGSDGEPLRIFAVTTKPFGLKGIWILSGEGQRYWTVEEIMKGFAKVLRAVFLFMFKRQNKLP</sequence>
<reference evidence="1 2" key="1">
    <citation type="submission" date="2015-11" db="EMBL/GenBank/DDBJ databases">
        <title>Sequence of Pedobacter ginsenosidimutans.</title>
        <authorList>
            <person name="Carson E."/>
            <person name="Keyser V."/>
            <person name="Newman J."/>
            <person name="Miller J."/>
        </authorList>
    </citation>
    <scope>NUCLEOTIDE SEQUENCE [LARGE SCALE GENOMIC DNA]</scope>
    <source>
        <strain evidence="1 2">KACC 14530</strain>
    </source>
</reference>
<dbReference type="STRING" id="687842.ASU31_25175"/>
<keyword evidence="2" id="KW-1185">Reference proteome</keyword>
<accession>A0A0T5VHJ5</accession>
<proteinExistence type="predicted"/>
<dbReference type="OrthoDB" id="770837at2"/>
<dbReference type="EMBL" id="LMZQ01000050">
    <property type="protein sequence ID" value="KRT13307.1"/>
    <property type="molecule type" value="Genomic_DNA"/>
</dbReference>
<evidence type="ECO:0000313" key="1">
    <source>
        <dbReference type="EMBL" id="KRT13307.1"/>
    </source>
</evidence>
<dbReference type="AlphaFoldDB" id="A0A0T5VHJ5"/>
<comment type="caution">
    <text evidence="1">The sequence shown here is derived from an EMBL/GenBank/DDBJ whole genome shotgun (WGS) entry which is preliminary data.</text>
</comment>
<evidence type="ECO:0000313" key="2">
    <source>
        <dbReference type="Proteomes" id="UP000051950"/>
    </source>
</evidence>
<protein>
    <submittedName>
        <fullName evidence="1">Uncharacterized protein</fullName>
    </submittedName>
</protein>
<gene>
    <name evidence="1" type="ORF">ASU31_25175</name>
</gene>
<dbReference type="Proteomes" id="UP000051950">
    <property type="component" value="Unassembled WGS sequence"/>
</dbReference>